<name>A0A4R0GH01_9ACTN</name>
<accession>A0A4R0GH01</accession>
<organism evidence="2 3">
    <name type="scientific">Micromonospora zingiberis</name>
    <dbReference type="NCBI Taxonomy" id="2053011"/>
    <lineage>
        <taxon>Bacteria</taxon>
        <taxon>Bacillati</taxon>
        <taxon>Actinomycetota</taxon>
        <taxon>Actinomycetes</taxon>
        <taxon>Micromonosporales</taxon>
        <taxon>Micromonosporaceae</taxon>
        <taxon>Micromonospora</taxon>
    </lineage>
</organism>
<reference evidence="2 3" key="1">
    <citation type="submission" date="2019-02" db="EMBL/GenBank/DDBJ databases">
        <title>Jishengella sp. nov., isolated from a root of Zingiber montanum.</title>
        <authorList>
            <person name="Kuncharoen N."/>
            <person name="Kudo T."/>
            <person name="Masahiro Y."/>
            <person name="Ohkuma M."/>
            <person name="Tanasupawat S."/>
        </authorList>
    </citation>
    <scope>NUCLEOTIDE SEQUENCE [LARGE SCALE GENOMIC DNA]</scope>
    <source>
        <strain evidence="2 3">PLAI 1-1</strain>
    </source>
</reference>
<dbReference type="AlphaFoldDB" id="A0A4R0GH01"/>
<evidence type="ECO:0000313" key="2">
    <source>
        <dbReference type="EMBL" id="TCB95513.1"/>
    </source>
</evidence>
<evidence type="ECO:0008006" key="4">
    <source>
        <dbReference type="Google" id="ProtNLM"/>
    </source>
</evidence>
<feature type="region of interest" description="Disordered" evidence="1">
    <location>
        <begin position="66"/>
        <end position="94"/>
    </location>
</feature>
<keyword evidence="3" id="KW-1185">Reference proteome</keyword>
<dbReference type="PANTHER" id="PTHR30007:SF0">
    <property type="entry name" value="TRANSPOSASE"/>
    <property type="match status" value="1"/>
</dbReference>
<gene>
    <name evidence="2" type="ORF">E0H26_19905</name>
</gene>
<comment type="caution">
    <text evidence="2">The sequence shown here is derived from an EMBL/GenBank/DDBJ whole genome shotgun (WGS) entry which is preliminary data.</text>
</comment>
<evidence type="ECO:0000256" key="1">
    <source>
        <dbReference type="SAM" id="MobiDB-lite"/>
    </source>
</evidence>
<dbReference type="EMBL" id="SJJR01000014">
    <property type="protein sequence ID" value="TCB95513.1"/>
    <property type="molecule type" value="Genomic_DNA"/>
</dbReference>
<feature type="compositionally biased region" description="Low complexity" evidence="1">
    <location>
        <begin position="71"/>
        <end position="81"/>
    </location>
</feature>
<sequence>MVDWCQRILRTTLEVVRKAPGQKGFAVIARRWVVEPSLARLTGHRRLARDYERHPAASEAVIRRAAITGGRPARSPTARPPANHRSHWAAEGGHPGRLEWGSKWARAYGGVSRNCARGPVC</sequence>
<evidence type="ECO:0000313" key="3">
    <source>
        <dbReference type="Proteomes" id="UP000292274"/>
    </source>
</evidence>
<dbReference type="OrthoDB" id="3213859at2"/>
<dbReference type="Proteomes" id="UP000292274">
    <property type="component" value="Unassembled WGS sequence"/>
</dbReference>
<proteinExistence type="predicted"/>
<dbReference type="PANTHER" id="PTHR30007">
    <property type="entry name" value="PHP DOMAIN PROTEIN"/>
    <property type="match status" value="1"/>
</dbReference>
<protein>
    <recommendedName>
        <fullName evidence="4">Transposase</fullName>
    </recommendedName>
</protein>